<dbReference type="AlphaFoldDB" id="Q1JY33"/>
<dbReference type="InterPro" id="IPR046843">
    <property type="entry name" value="LonB_AAA-LID"/>
</dbReference>
<comment type="similarity">
    <text evidence="2">Belongs to the peptidase S16 family.</text>
</comment>
<feature type="active site" evidence="2">
    <location>
        <position position="653"/>
    </location>
</feature>
<dbReference type="Pfam" id="PF13654">
    <property type="entry name" value="AAA_32"/>
    <property type="match status" value="1"/>
</dbReference>
<dbReference type="PRINTS" id="PR00830">
    <property type="entry name" value="ENDOLAPTASE"/>
</dbReference>
<dbReference type="GO" id="GO:0005524">
    <property type="term" value="F:ATP binding"/>
    <property type="evidence" value="ECO:0007669"/>
    <property type="project" value="InterPro"/>
</dbReference>
<feature type="domain" description="Lon proteolytic" evidence="3">
    <location>
        <begin position="563"/>
        <end position="758"/>
    </location>
</feature>
<dbReference type="InterPro" id="IPR008269">
    <property type="entry name" value="Lon_proteolytic"/>
</dbReference>
<keyword evidence="1 2" id="KW-0645">Protease</keyword>
<organism evidence="4 5">
    <name type="scientific">Desulfuromonas acetoxidans (strain DSM 684 / 11070)</name>
    <dbReference type="NCBI Taxonomy" id="281689"/>
    <lineage>
        <taxon>Bacteria</taxon>
        <taxon>Pseudomonadati</taxon>
        <taxon>Thermodesulfobacteriota</taxon>
        <taxon>Desulfuromonadia</taxon>
        <taxon>Desulfuromonadales</taxon>
        <taxon>Desulfuromonadaceae</taxon>
        <taxon>Desulfuromonas</taxon>
    </lineage>
</organism>
<dbReference type="Pfam" id="PF05362">
    <property type="entry name" value="Lon_C"/>
    <property type="match status" value="1"/>
</dbReference>
<reference evidence="4" key="2">
    <citation type="submission" date="2006-05" db="EMBL/GenBank/DDBJ databases">
        <title>Sequencing of the draft genome and assembly of Desulfuromonas acetoxidans DSM 684.</title>
        <authorList>
            <consortium name="US DOE Joint Genome Institute (JGI-PGF)"/>
            <person name="Copeland A."/>
            <person name="Lucas S."/>
            <person name="Lapidus A."/>
            <person name="Barry K."/>
            <person name="Detter J.C."/>
            <person name="Glavina del Rio T."/>
            <person name="Hammon N."/>
            <person name="Israni S."/>
            <person name="Dalin E."/>
            <person name="Tice H."/>
            <person name="Bruce D."/>
            <person name="Pitluck S."/>
            <person name="Richardson P."/>
        </authorList>
    </citation>
    <scope>NUCLEOTIDE SEQUENCE [LARGE SCALE GENOMIC DNA]</scope>
    <source>
        <strain evidence="4">DSM 684</strain>
    </source>
</reference>
<keyword evidence="2" id="KW-0378">Hydrolase</keyword>
<dbReference type="InterPro" id="IPR041699">
    <property type="entry name" value="AAA_32"/>
</dbReference>
<dbReference type="Gene3D" id="1.10.8.60">
    <property type="match status" value="1"/>
</dbReference>
<comment type="catalytic activity">
    <reaction evidence="2">
        <text>Hydrolysis of proteins in presence of ATP.</text>
        <dbReference type="EC" id="3.4.21.53"/>
    </reaction>
</comment>
<dbReference type="InterPro" id="IPR020568">
    <property type="entry name" value="Ribosomal_Su5_D2-typ_SF"/>
</dbReference>
<protein>
    <recommendedName>
        <fullName evidence="2">endopeptidase La</fullName>
        <ecNumber evidence="2">3.4.21.53</ecNumber>
    </recommendedName>
</protein>
<dbReference type="InterPro" id="IPR046844">
    <property type="entry name" value="Lon-like_helical"/>
</dbReference>
<dbReference type="Pfam" id="PF20437">
    <property type="entry name" value="LonC_helical"/>
    <property type="match status" value="1"/>
</dbReference>
<dbReference type="Gene3D" id="3.30.230.10">
    <property type="match status" value="1"/>
</dbReference>
<dbReference type="InterPro" id="IPR027065">
    <property type="entry name" value="Lon_Prtase"/>
</dbReference>
<dbReference type="OrthoDB" id="9758568at2"/>
<dbReference type="SUPFAM" id="SSF54211">
    <property type="entry name" value="Ribosomal protein S5 domain 2-like"/>
    <property type="match status" value="1"/>
</dbReference>
<dbReference type="PANTHER" id="PTHR10046">
    <property type="entry name" value="ATP DEPENDENT LON PROTEASE FAMILY MEMBER"/>
    <property type="match status" value="1"/>
</dbReference>
<dbReference type="RefSeq" id="WP_006001422.1">
    <property type="nucleotide sequence ID" value="NZ_AAEW02000013.1"/>
</dbReference>
<evidence type="ECO:0000256" key="1">
    <source>
        <dbReference type="ARBA" id="ARBA00022670"/>
    </source>
</evidence>
<comment type="caution">
    <text evidence="4">The sequence shown here is derived from an EMBL/GenBank/DDBJ whole genome shotgun (WGS) entry which is preliminary data.</text>
</comment>
<dbReference type="GO" id="GO:0006508">
    <property type="term" value="P:proteolysis"/>
    <property type="evidence" value="ECO:0007669"/>
    <property type="project" value="UniProtKB-KW"/>
</dbReference>
<dbReference type="GO" id="GO:0004252">
    <property type="term" value="F:serine-type endopeptidase activity"/>
    <property type="evidence" value="ECO:0007669"/>
    <property type="project" value="UniProtKB-UniRule"/>
</dbReference>
<keyword evidence="2" id="KW-0720">Serine protease</keyword>
<evidence type="ECO:0000313" key="5">
    <source>
        <dbReference type="Proteomes" id="UP000005695"/>
    </source>
</evidence>
<dbReference type="InterPro" id="IPR027417">
    <property type="entry name" value="P-loop_NTPase"/>
</dbReference>
<sequence>MSITPLAADDLKWLCCDQQFEFDSTKQLNGLDGPIGQERAMAAIELSLAMPNDGFNLFITGQTGTGRTSAIRQILEERAKGEPVPDDWCYVHDLEQGASPVAFSVPHGLGKQLQEDMAELIRRLSEQLPKLFKSKEYEQYKGKTTEEFQLKSKKLLEDLEQEAAEQGFEIQRSVSGLVLVPAKDGEALTQAEYDALDEESRKEIDQKGGKLQKILNGVLAQTREIESEVQQAVSKMEEQIVDMTTSHLFAELMDHYQDYDEVVEHLDRCRRDIVNNVSEFRPRKERQLIFSGGEDLSERFWSRFEVNLLIDNQALEGAPVVFENNPTYFNLFGRIEHVFRMGNATTDFTMIKAGALHRANGGYLVLNCRDLLMNYFSYEAIKRCLRRGDVVIEDIAEQARLISMASLKPGPIPFSGKIVLVGDAHLYNLLHHFDPDFGKFFKIRADFNSSIDNTWDNVTRYAQFIAVQCRDHDLPHFEPGAVSRVVEHAARLTEDQNKLSSKFLDLADLIKEAGFYAHQQGREKVAAQHVLLALESRRYRNNRIEDELRRLIVEGTIMVDFAGAVVGQINGLSVYMQGDYQFGLPTRITATTSIGRGGVVAVEREVKQSGAVHDKGVMILSGFFAQRFGQNKPLTFSASLCFEQTYGGVDGDSASSTELYALISSLSGLSLRQDIAVTGSVNQHGQVQAIGGVNEKIEGFFTLCNIVGLTGRQGVMIPRANVKNLMLNGDVVAACRDGRFHVWAVSTIDEGLELLTGTPAGEFVDGQWSEGSVNARVDQRLTTMVETLMAFAKKNDAATENHSGS</sequence>
<evidence type="ECO:0000256" key="2">
    <source>
        <dbReference type="PROSITE-ProRule" id="PRU01122"/>
    </source>
</evidence>
<accession>Q1JY33</accession>
<dbReference type="EC" id="3.4.21.53" evidence="2"/>
<dbReference type="SUPFAM" id="SSF52540">
    <property type="entry name" value="P-loop containing nucleoside triphosphate hydrolases"/>
    <property type="match status" value="1"/>
</dbReference>
<dbReference type="Proteomes" id="UP000005695">
    <property type="component" value="Unassembled WGS sequence"/>
</dbReference>
<gene>
    <name evidence="4" type="ORF">Dace_0533</name>
</gene>
<dbReference type="EMBL" id="AAEW02000013">
    <property type="protein sequence ID" value="EAT15163.1"/>
    <property type="molecule type" value="Genomic_DNA"/>
</dbReference>
<reference evidence="4" key="1">
    <citation type="submission" date="2006-05" db="EMBL/GenBank/DDBJ databases">
        <title>Annotation of the draft genome assembly of Desulfuromonas acetoxidans DSM 684.</title>
        <authorList>
            <consortium name="US DOE Joint Genome Institute (JGI-ORNL)"/>
            <person name="Larimer F."/>
            <person name="Land M."/>
            <person name="Hauser L."/>
        </authorList>
    </citation>
    <scope>NUCLEOTIDE SEQUENCE [LARGE SCALE GENOMIC DNA]</scope>
    <source>
        <strain evidence="4">DSM 684</strain>
    </source>
</reference>
<dbReference type="InterPro" id="IPR014721">
    <property type="entry name" value="Ribsml_uS5_D2-typ_fold_subgr"/>
</dbReference>
<dbReference type="GO" id="GO:0004176">
    <property type="term" value="F:ATP-dependent peptidase activity"/>
    <property type="evidence" value="ECO:0007669"/>
    <property type="project" value="UniProtKB-UniRule"/>
</dbReference>
<feature type="active site" evidence="2">
    <location>
        <position position="696"/>
    </location>
</feature>
<evidence type="ECO:0000259" key="3">
    <source>
        <dbReference type="PROSITE" id="PS51786"/>
    </source>
</evidence>
<proteinExistence type="inferred from homology"/>
<dbReference type="Gene3D" id="3.40.50.300">
    <property type="entry name" value="P-loop containing nucleotide triphosphate hydrolases"/>
    <property type="match status" value="2"/>
</dbReference>
<dbReference type="Pfam" id="PF20436">
    <property type="entry name" value="LonB_AAA-LID"/>
    <property type="match status" value="1"/>
</dbReference>
<evidence type="ECO:0000313" key="4">
    <source>
        <dbReference type="EMBL" id="EAT15163.1"/>
    </source>
</evidence>
<dbReference type="PROSITE" id="PS51786">
    <property type="entry name" value="LON_PROTEOLYTIC"/>
    <property type="match status" value="1"/>
</dbReference>
<dbReference type="GO" id="GO:0030163">
    <property type="term" value="P:protein catabolic process"/>
    <property type="evidence" value="ECO:0007669"/>
    <property type="project" value="InterPro"/>
</dbReference>
<keyword evidence="5" id="KW-1185">Reference proteome</keyword>
<name>Q1JY33_DESA6</name>